<feature type="region of interest" description="Disordered" evidence="1">
    <location>
        <begin position="1"/>
        <end position="22"/>
    </location>
</feature>
<evidence type="ECO:0000313" key="3">
    <source>
        <dbReference type="Proteomes" id="UP001153269"/>
    </source>
</evidence>
<comment type="caution">
    <text evidence="2">The sequence shown here is derived from an EMBL/GenBank/DDBJ whole genome shotgun (WGS) entry which is preliminary data.</text>
</comment>
<evidence type="ECO:0000256" key="1">
    <source>
        <dbReference type="SAM" id="MobiDB-lite"/>
    </source>
</evidence>
<dbReference type="Proteomes" id="UP001153269">
    <property type="component" value="Unassembled WGS sequence"/>
</dbReference>
<proteinExistence type="predicted"/>
<dbReference type="EMBL" id="CADEAL010002669">
    <property type="protein sequence ID" value="CAB1441603.1"/>
    <property type="molecule type" value="Genomic_DNA"/>
</dbReference>
<reference evidence="2" key="1">
    <citation type="submission" date="2020-03" db="EMBL/GenBank/DDBJ databases">
        <authorList>
            <person name="Weist P."/>
        </authorList>
    </citation>
    <scope>NUCLEOTIDE SEQUENCE</scope>
</reference>
<protein>
    <submittedName>
        <fullName evidence="2">Uncharacterized protein</fullName>
    </submittedName>
</protein>
<gene>
    <name evidence="2" type="ORF">PLEPLA_LOCUS29365</name>
</gene>
<sequence>MSAAFEEETNRAEGRRITTDTESVKPWQLGSGISLSEDVHQGNKVHLHRLRPPCYTLTSCYRSLRYVTGERRTKLLDEASSQLTCPQIMMNNITSSHPACSQS</sequence>
<accession>A0A9N7V073</accession>
<dbReference type="AlphaFoldDB" id="A0A9N7V073"/>
<organism evidence="2 3">
    <name type="scientific">Pleuronectes platessa</name>
    <name type="common">European plaice</name>
    <dbReference type="NCBI Taxonomy" id="8262"/>
    <lineage>
        <taxon>Eukaryota</taxon>
        <taxon>Metazoa</taxon>
        <taxon>Chordata</taxon>
        <taxon>Craniata</taxon>
        <taxon>Vertebrata</taxon>
        <taxon>Euteleostomi</taxon>
        <taxon>Actinopterygii</taxon>
        <taxon>Neopterygii</taxon>
        <taxon>Teleostei</taxon>
        <taxon>Neoteleostei</taxon>
        <taxon>Acanthomorphata</taxon>
        <taxon>Carangaria</taxon>
        <taxon>Pleuronectiformes</taxon>
        <taxon>Pleuronectoidei</taxon>
        <taxon>Pleuronectidae</taxon>
        <taxon>Pleuronectes</taxon>
    </lineage>
</organism>
<evidence type="ECO:0000313" key="2">
    <source>
        <dbReference type="EMBL" id="CAB1441603.1"/>
    </source>
</evidence>
<keyword evidence="3" id="KW-1185">Reference proteome</keyword>
<feature type="compositionally biased region" description="Basic and acidic residues" evidence="1">
    <location>
        <begin position="8"/>
        <end position="22"/>
    </location>
</feature>
<name>A0A9N7V073_PLEPL</name>